<evidence type="ECO:0000256" key="5">
    <source>
        <dbReference type="ARBA" id="ARBA00022679"/>
    </source>
</evidence>
<dbReference type="InterPro" id="IPR003660">
    <property type="entry name" value="HAMP_dom"/>
</dbReference>
<dbReference type="InterPro" id="IPR036890">
    <property type="entry name" value="HATPase_C_sf"/>
</dbReference>
<protein>
    <recommendedName>
        <fullName evidence="3">histidine kinase</fullName>
        <ecNumber evidence="3">2.7.13.3</ecNumber>
    </recommendedName>
</protein>
<dbReference type="Proteomes" id="UP000502996">
    <property type="component" value="Chromosome"/>
</dbReference>
<proteinExistence type="predicted"/>
<dbReference type="SUPFAM" id="SSF47384">
    <property type="entry name" value="Homodimeric domain of signal transducing histidine kinase"/>
    <property type="match status" value="1"/>
</dbReference>
<evidence type="ECO:0000256" key="10">
    <source>
        <dbReference type="ARBA" id="ARBA00023136"/>
    </source>
</evidence>
<dbReference type="CDD" id="cd00082">
    <property type="entry name" value="HisKA"/>
    <property type="match status" value="1"/>
</dbReference>
<evidence type="ECO:0000256" key="12">
    <source>
        <dbReference type="SAM" id="Phobius"/>
    </source>
</evidence>
<keyword evidence="7 15" id="KW-0418">Kinase</keyword>
<evidence type="ECO:0000256" key="8">
    <source>
        <dbReference type="ARBA" id="ARBA00022989"/>
    </source>
</evidence>
<evidence type="ECO:0000256" key="6">
    <source>
        <dbReference type="ARBA" id="ARBA00022692"/>
    </source>
</evidence>
<dbReference type="CDD" id="cd00075">
    <property type="entry name" value="HATPase"/>
    <property type="match status" value="1"/>
</dbReference>
<dbReference type="PRINTS" id="PR00344">
    <property type="entry name" value="BCTRLSENSOR"/>
</dbReference>
<dbReference type="SMART" id="SM00304">
    <property type="entry name" value="HAMP"/>
    <property type="match status" value="1"/>
</dbReference>
<evidence type="ECO:0000313" key="16">
    <source>
        <dbReference type="Proteomes" id="UP000502996"/>
    </source>
</evidence>
<dbReference type="InterPro" id="IPR003661">
    <property type="entry name" value="HisK_dim/P_dom"/>
</dbReference>
<dbReference type="Gene3D" id="3.30.565.10">
    <property type="entry name" value="Histidine kinase-like ATPase, C-terminal domain"/>
    <property type="match status" value="1"/>
</dbReference>
<comment type="catalytic activity">
    <reaction evidence="1">
        <text>ATP + protein L-histidine = ADP + protein N-phospho-L-histidine.</text>
        <dbReference type="EC" id="2.7.13.3"/>
    </reaction>
</comment>
<keyword evidence="16" id="KW-1185">Reference proteome</keyword>
<evidence type="ECO:0000256" key="11">
    <source>
        <dbReference type="SAM" id="MobiDB-lite"/>
    </source>
</evidence>
<dbReference type="GO" id="GO:0005886">
    <property type="term" value="C:plasma membrane"/>
    <property type="evidence" value="ECO:0007669"/>
    <property type="project" value="UniProtKB-SubCell"/>
</dbReference>
<keyword evidence="4" id="KW-0597">Phosphoprotein</keyword>
<dbReference type="InterPro" id="IPR004358">
    <property type="entry name" value="Sig_transdc_His_kin-like_C"/>
</dbReference>
<feature type="transmembrane region" description="Helical" evidence="12">
    <location>
        <begin position="12"/>
        <end position="34"/>
    </location>
</feature>
<organism evidence="15 16">
    <name type="scientific">Nocardioides anomalus</name>
    <dbReference type="NCBI Taxonomy" id="2712223"/>
    <lineage>
        <taxon>Bacteria</taxon>
        <taxon>Bacillati</taxon>
        <taxon>Actinomycetota</taxon>
        <taxon>Actinomycetes</taxon>
        <taxon>Propionibacteriales</taxon>
        <taxon>Nocardioidaceae</taxon>
        <taxon>Nocardioides</taxon>
    </lineage>
</organism>
<dbReference type="InterPro" id="IPR036097">
    <property type="entry name" value="HisK_dim/P_sf"/>
</dbReference>
<evidence type="ECO:0000256" key="1">
    <source>
        <dbReference type="ARBA" id="ARBA00000085"/>
    </source>
</evidence>
<keyword evidence="5" id="KW-0808">Transferase</keyword>
<dbReference type="SMART" id="SM00388">
    <property type="entry name" value="HisKA"/>
    <property type="match status" value="1"/>
</dbReference>
<dbReference type="CDD" id="cd06225">
    <property type="entry name" value="HAMP"/>
    <property type="match status" value="1"/>
</dbReference>
<dbReference type="SUPFAM" id="SSF158472">
    <property type="entry name" value="HAMP domain-like"/>
    <property type="match status" value="1"/>
</dbReference>
<dbReference type="Pfam" id="PF00672">
    <property type="entry name" value="HAMP"/>
    <property type="match status" value="1"/>
</dbReference>
<dbReference type="KEGG" id="nano:G5V58_06740"/>
<dbReference type="EMBL" id="CP049257">
    <property type="protein sequence ID" value="QIG42509.1"/>
    <property type="molecule type" value="Genomic_DNA"/>
</dbReference>
<dbReference type="PANTHER" id="PTHR45436:SF5">
    <property type="entry name" value="SENSOR HISTIDINE KINASE TRCS"/>
    <property type="match status" value="1"/>
</dbReference>
<evidence type="ECO:0000256" key="9">
    <source>
        <dbReference type="ARBA" id="ARBA00023012"/>
    </source>
</evidence>
<evidence type="ECO:0000259" key="14">
    <source>
        <dbReference type="PROSITE" id="PS50885"/>
    </source>
</evidence>
<dbReference type="InterPro" id="IPR050428">
    <property type="entry name" value="TCS_sensor_his_kinase"/>
</dbReference>
<dbReference type="InterPro" id="IPR005467">
    <property type="entry name" value="His_kinase_dom"/>
</dbReference>
<gene>
    <name evidence="15" type="ORF">G5V58_06740</name>
</gene>
<feature type="domain" description="HAMP" evidence="14">
    <location>
        <begin position="66"/>
        <end position="118"/>
    </location>
</feature>
<dbReference type="PROSITE" id="PS50885">
    <property type="entry name" value="HAMP"/>
    <property type="match status" value="1"/>
</dbReference>
<dbReference type="GO" id="GO:0000155">
    <property type="term" value="F:phosphorelay sensor kinase activity"/>
    <property type="evidence" value="ECO:0007669"/>
    <property type="project" value="InterPro"/>
</dbReference>
<dbReference type="Gene3D" id="1.10.287.130">
    <property type="match status" value="1"/>
</dbReference>
<dbReference type="InterPro" id="IPR003594">
    <property type="entry name" value="HATPase_dom"/>
</dbReference>
<evidence type="ECO:0000313" key="15">
    <source>
        <dbReference type="EMBL" id="QIG42509.1"/>
    </source>
</evidence>
<dbReference type="AlphaFoldDB" id="A0A6G6WBC0"/>
<dbReference type="Pfam" id="PF02518">
    <property type="entry name" value="HATPase_c"/>
    <property type="match status" value="1"/>
</dbReference>
<keyword evidence="8 12" id="KW-1133">Transmembrane helix</keyword>
<evidence type="ECO:0000256" key="3">
    <source>
        <dbReference type="ARBA" id="ARBA00012438"/>
    </source>
</evidence>
<feature type="domain" description="Histidine kinase" evidence="13">
    <location>
        <begin position="133"/>
        <end position="339"/>
    </location>
</feature>
<dbReference type="Pfam" id="PF00512">
    <property type="entry name" value="HisKA"/>
    <property type="match status" value="1"/>
</dbReference>
<dbReference type="SMART" id="SM00387">
    <property type="entry name" value="HATPase_c"/>
    <property type="match status" value="1"/>
</dbReference>
<evidence type="ECO:0000259" key="13">
    <source>
        <dbReference type="PROSITE" id="PS50109"/>
    </source>
</evidence>
<feature type="region of interest" description="Disordered" evidence="11">
    <location>
        <begin position="334"/>
        <end position="362"/>
    </location>
</feature>
<name>A0A6G6WBC0_9ACTN</name>
<feature type="transmembrane region" description="Helical" evidence="12">
    <location>
        <begin position="46"/>
        <end position="68"/>
    </location>
</feature>
<dbReference type="PROSITE" id="PS50109">
    <property type="entry name" value="HIS_KIN"/>
    <property type="match status" value="1"/>
</dbReference>
<comment type="subcellular location">
    <subcellularLocation>
        <location evidence="2">Cell membrane</location>
    </subcellularLocation>
</comment>
<keyword evidence="10 12" id="KW-0472">Membrane</keyword>
<dbReference type="PANTHER" id="PTHR45436">
    <property type="entry name" value="SENSOR HISTIDINE KINASE YKOH"/>
    <property type="match status" value="1"/>
</dbReference>
<reference evidence="15 16" key="1">
    <citation type="submission" date="2020-02" db="EMBL/GenBank/DDBJ databases">
        <title>Full genome sequence of Nocardioides sp. R-3366.</title>
        <authorList>
            <person name="Im W.-T."/>
        </authorList>
    </citation>
    <scope>NUCLEOTIDE SEQUENCE [LARGE SCALE GENOMIC DNA]</scope>
    <source>
        <strain evidence="15 16">R-3366</strain>
    </source>
</reference>
<dbReference type="RefSeq" id="WP_165230173.1">
    <property type="nucleotide sequence ID" value="NZ_CP049257.1"/>
</dbReference>
<evidence type="ECO:0000256" key="4">
    <source>
        <dbReference type="ARBA" id="ARBA00022553"/>
    </source>
</evidence>
<dbReference type="EC" id="2.7.13.3" evidence="3"/>
<evidence type="ECO:0000256" key="2">
    <source>
        <dbReference type="ARBA" id="ARBA00004236"/>
    </source>
</evidence>
<dbReference type="FunFam" id="1.10.287.130:FF:000001">
    <property type="entry name" value="Two-component sensor histidine kinase"/>
    <property type="match status" value="1"/>
</dbReference>
<dbReference type="PROSITE" id="PS51257">
    <property type="entry name" value="PROKAR_LIPOPROTEIN"/>
    <property type="match status" value="1"/>
</dbReference>
<dbReference type="Gene3D" id="6.10.340.10">
    <property type="match status" value="1"/>
</dbReference>
<dbReference type="SUPFAM" id="SSF55874">
    <property type="entry name" value="ATPase domain of HSP90 chaperone/DNA topoisomerase II/histidine kinase"/>
    <property type="match status" value="1"/>
</dbReference>
<keyword evidence="6 12" id="KW-0812">Transmembrane</keyword>
<evidence type="ECO:0000256" key="7">
    <source>
        <dbReference type="ARBA" id="ARBA00022777"/>
    </source>
</evidence>
<keyword evidence="9" id="KW-0902">Two-component regulatory system</keyword>
<sequence length="362" mass="38910">MRRWRDRLTIRITGLFVFTVACVSVTMAVAAFRVSMYNPGKLHHAIVWIGIGGFVLSLGLGLVVALAITRPLRRTASAARRFGAGDLDVRLPTGGRTELADLGDSFNAMAAQLSDTLRDLHESQTLQQRFVADVSHELRTPLAAMIAADEGLESPDQEARRRSVDLVRGQTRRLVRLVDDLLEMSRFDAGQTSIEREHIDLAVLAADAAHTVAPGEDIRIARLGDTSAEVDARRLHTVLRNLLSNALQHGRPPVDVVIDGRDPGAVTLSVADDGAGVPAELAPTVFDRFVRADEARTSQGAHSGLGLSLAYENARLHGGTLSLSTAGRTTFTLQVPRSTPHEAPGDDLQPEGAAPSPDRDPS</sequence>
<accession>A0A6G6WBC0</accession>